<evidence type="ECO:0000313" key="1">
    <source>
        <dbReference type="EMBL" id="BBH15825.1"/>
    </source>
</evidence>
<sequence>MSLPTDGFGAWRWVLHAEDGSDVRVDGYDDTFASQSDAESWIGEVYPDLLDHGVVAGTLVEGDREAYRMSLEA</sequence>
<dbReference type="AlphaFoldDB" id="A0A3G9IIG9"/>
<proteinExistence type="predicted"/>
<dbReference type="KEGG" id="nbe:Back2_01120"/>
<organism evidence="1 2">
    <name type="scientific">Nocardioides baekrokdamisoli</name>
    <dbReference type="NCBI Taxonomy" id="1804624"/>
    <lineage>
        <taxon>Bacteria</taxon>
        <taxon>Bacillati</taxon>
        <taxon>Actinomycetota</taxon>
        <taxon>Actinomycetes</taxon>
        <taxon>Propionibacteriales</taxon>
        <taxon>Nocardioidaceae</taxon>
        <taxon>Nocardioides</taxon>
    </lineage>
</organism>
<accession>A0A3G9IIG9</accession>
<keyword evidence="2" id="KW-1185">Reference proteome</keyword>
<dbReference type="EMBL" id="AP019307">
    <property type="protein sequence ID" value="BBH15825.1"/>
    <property type="molecule type" value="Genomic_DNA"/>
</dbReference>
<name>A0A3G9IIG9_9ACTN</name>
<dbReference type="RefSeq" id="WP_125565765.1">
    <property type="nucleotide sequence ID" value="NZ_AP019307.1"/>
</dbReference>
<reference evidence="1 2" key="1">
    <citation type="submission" date="2018-11" db="EMBL/GenBank/DDBJ databases">
        <title>Complete genome sequence of Nocardioides baekrokdamisoli strain KCTC 39748.</title>
        <authorList>
            <person name="Kang S.W."/>
            <person name="Lee K.C."/>
            <person name="Kim K.K."/>
            <person name="Kim J.S."/>
            <person name="Kim D.S."/>
            <person name="Ko S.H."/>
            <person name="Yang S.H."/>
            <person name="Shin Y.K."/>
            <person name="Lee J.S."/>
        </authorList>
    </citation>
    <scope>NUCLEOTIDE SEQUENCE [LARGE SCALE GENOMIC DNA]</scope>
    <source>
        <strain evidence="1 2">KCTC 39748</strain>
    </source>
</reference>
<dbReference type="Proteomes" id="UP000271573">
    <property type="component" value="Chromosome"/>
</dbReference>
<gene>
    <name evidence="1" type="ORF">Back2_01120</name>
</gene>
<evidence type="ECO:0000313" key="2">
    <source>
        <dbReference type="Proteomes" id="UP000271573"/>
    </source>
</evidence>
<protein>
    <submittedName>
        <fullName evidence="1">Uncharacterized protein</fullName>
    </submittedName>
</protein>
<dbReference type="OrthoDB" id="3214648at2"/>